<evidence type="ECO:0000256" key="2">
    <source>
        <dbReference type="ARBA" id="ARBA00011152"/>
    </source>
</evidence>
<keyword evidence="10" id="KW-0963">Cytoplasm</keyword>
<dbReference type="GO" id="GO:0004359">
    <property type="term" value="F:glutaminase activity"/>
    <property type="evidence" value="ECO:0007669"/>
    <property type="project" value="UniProtKB-EC"/>
</dbReference>
<dbReference type="HAMAP" id="MF_00278">
    <property type="entry name" value="HisH"/>
    <property type="match status" value="1"/>
</dbReference>
<gene>
    <name evidence="10 13" type="primary">hisH</name>
    <name evidence="13" type="ORF">CAFE_36220</name>
</gene>
<comment type="subcellular location">
    <subcellularLocation>
        <location evidence="10">Cytoplasm</location>
    </subcellularLocation>
</comment>
<dbReference type="InterPro" id="IPR029062">
    <property type="entry name" value="Class_I_gatase-like"/>
</dbReference>
<sequence>MIAVIDYGAGNLQSVVKAFRHIGCECCITDDPERLAEADAAVLPGQGAFGDAMRCLERSKMVGPALDFIRSGKPFLGICVGLQLLFESSEESPGVRGLSVFPGKILRIPDAPGLKIPHIGWNSLNLFRKDAFFEGLKENPFVYFDHSYYLKTDDRGLVAATADYGAELDVAIHSGNVFAAQFHPEKSGAAGLRMLRNFALPLKSEG</sequence>
<evidence type="ECO:0000256" key="3">
    <source>
        <dbReference type="ARBA" id="ARBA00022605"/>
    </source>
</evidence>
<proteinExistence type="inferred from homology"/>
<dbReference type="EC" id="4.3.2.10" evidence="10"/>
<dbReference type="PANTHER" id="PTHR42701:SF1">
    <property type="entry name" value="IMIDAZOLE GLYCEROL PHOSPHATE SYNTHASE SUBUNIT HISH"/>
    <property type="match status" value="1"/>
</dbReference>
<dbReference type="NCBIfam" id="TIGR01855">
    <property type="entry name" value="IMP_synth_hisH"/>
    <property type="match status" value="1"/>
</dbReference>
<dbReference type="GO" id="GO:0000105">
    <property type="term" value="P:L-histidine biosynthetic process"/>
    <property type="evidence" value="ECO:0007669"/>
    <property type="project" value="UniProtKB-UniRule"/>
</dbReference>
<evidence type="ECO:0000256" key="11">
    <source>
        <dbReference type="PIRSR" id="PIRSR000495-1"/>
    </source>
</evidence>
<keyword evidence="7 10" id="KW-0456">Lyase</keyword>
<evidence type="ECO:0000256" key="6">
    <source>
        <dbReference type="ARBA" id="ARBA00023102"/>
    </source>
</evidence>
<comment type="catalytic activity">
    <reaction evidence="9 10">
        <text>L-glutamine + H2O = L-glutamate + NH4(+)</text>
        <dbReference type="Rhea" id="RHEA:15889"/>
        <dbReference type="ChEBI" id="CHEBI:15377"/>
        <dbReference type="ChEBI" id="CHEBI:28938"/>
        <dbReference type="ChEBI" id="CHEBI:29985"/>
        <dbReference type="ChEBI" id="CHEBI:58359"/>
        <dbReference type="EC" id="3.5.1.2"/>
    </reaction>
</comment>
<evidence type="ECO:0000256" key="4">
    <source>
        <dbReference type="ARBA" id="ARBA00022801"/>
    </source>
</evidence>
<evidence type="ECO:0000256" key="9">
    <source>
        <dbReference type="ARBA" id="ARBA00049534"/>
    </source>
</evidence>
<keyword evidence="13" id="KW-0328">Glycosyltransferase</keyword>
<comment type="catalytic activity">
    <reaction evidence="8 10">
        <text>5-[(5-phospho-1-deoxy-D-ribulos-1-ylimino)methylamino]-1-(5-phospho-beta-D-ribosyl)imidazole-4-carboxamide + L-glutamine = D-erythro-1-(imidazol-4-yl)glycerol 3-phosphate + 5-amino-1-(5-phospho-beta-D-ribosyl)imidazole-4-carboxamide + L-glutamate + H(+)</text>
        <dbReference type="Rhea" id="RHEA:24793"/>
        <dbReference type="ChEBI" id="CHEBI:15378"/>
        <dbReference type="ChEBI" id="CHEBI:29985"/>
        <dbReference type="ChEBI" id="CHEBI:58278"/>
        <dbReference type="ChEBI" id="CHEBI:58359"/>
        <dbReference type="ChEBI" id="CHEBI:58475"/>
        <dbReference type="ChEBI" id="CHEBI:58525"/>
        <dbReference type="EC" id="4.3.2.10"/>
    </reaction>
</comment>
<dbReference type="EMBL" id="VWXL01000106">
    <property type="protein sequence ID" value="MVB12875.1"/>
    <property type="molecule type" value="Genomic_DNA"/>
</dbReference>
<dbReference type="PANTHER" id="PTHR42701">
    <property type="entry name" value="IMIDAZOLE GLYCEROL PHOSPHATE SYNTHASE SUBUNIT HISH"/>
    <property type="match status" value="1"/>
</dbReference>
<evidence type="ECO:0000256" key="10">
    <source>
        <dbReference type="HAMAP-Rule" id="MF_00278"/>
    </source>
</evidence>
<name>A0A6N8I4J3_9FIRM</name>
<dbReference type="RefSeq" id="WP_066644070.1">
    <property type="nucleotide sequence ID" value="NZ_VWXL01000106.1"/>
</dbReference>
<feature type="active site" evidence="10 11">
    <location>
        <position position="185"/>
    </location>
</feature>
<comment type="caution">
    <text evidence="13">The sequence shown here is derived from an EMBL/GenBank/DDBJ whole genome shotgun (WGS) entry which is preliminary data.</text>
</comment>
<accession>A0A6N8I4J3</accession>
<keyword evidence="13" id="KW-0808">Transferase</keyword>
<dbReference type="PIRSF" id="PIRSF000495">
    <property type="entry name" value="Amidotransf_hisH"/>
    <property type="match status" value="1"/>
</dbReference>
<feature type="domain" description="Glutamine amidotransferase" evidence="12">
    <location>
        <begin position="4"/>
        <end position="200"/>
    </location>
</feature>
<evidence type="ECO:0000313" key="14">
    <source>
        <dbReference type="Proteomes" id="UP000469440"/>
    </source>
</evidence>
<dbReference type="PROSITE" id="PS51273">
    <property type="entry name" value="GATASE_TYPE_1"/>
    <property type="match status" value="1"/>
</dbReference>
<feature type="active site" description="Nucleophile" evidence="10 11">
    <location>
        <position position="79"/>
    </location>
</feature>
<dbReference type="UniPathway" id="UPA00031">
    <property type="reaction ID" value="UER00010"/>
</dbReference>
<evidence type="ECO:0000259" key="12">
    <source>
        <dbReference type="Pfam" id="PF00117"/>
    </source>
</evidence>
<dbReference type="Pfam" id="PF00117">
    <property type="entry name" value="GATase"/>
    <property type="match status" value="1"/>
</dbReference>
<dbReference type="GO" id="GO:0005737">
    <property type="term" value="C:cytoplasm"/>
    <property type="evidence" value="ECO:0007669"/>
    <property type="project" value="UniProtKB-SubCell"/>
</dbReference>
<keyword evidence="3 10" id="KW-0028">Amino-acid biosynthesis</keyword>
<protein>
    <recommendedName>
        <fullName evidence="10">Imidazole glycerol phosphate synthase subunit HisH</fullName>
        <ecNumber evidence="10">4.3.2.10</ecNumber>
    </recommendedName>
    <alternativeName>
        <fullName evidence="10">IGP synthase glutaminase subunit</fullName>
        <ecNumber evidence="10">3.5.1.2</ecNumber>
    </alternativeName>
    <alternativeName>
        <fullName evidence="10">IGP synthase subunit HisH</fullName>
    </alternativeName>
    <alternativeName>
        <fullName evidence="10">ImGP synthase subunit HisH</fullName>
        <shortName evidence="10">IGPS subunit HisH</shortName>
    </alternativeName>
</protein>
<dbReference type="Proteomes" id="UP000469440">
    <property type="component" value="Unassembled WGS sequence"/>
</dbReference>
<comment type="pathway">
    <text evidence="1 10">Amino-acid biosynthesis; L-histidine biosynthesis; L-histidine from 5-phospho-alpha-D-ribose 1-diphosphate: step 5/9.</text>
</comment>
<organism evidence="13 14">
    <name type="scientific">Caproicibacter fermentans</name>
    <dbReference type="NCBI Taxonomy" id="2576756"/>
    <lineage>
        <taxon>Bacteria</taxon>
        <taxon>Bacillati</taxon>
        <taxon>Bacillota</taxon>
        <taxon>Clostridia</taxon>
        <taxon>Eubacteriales</taxon>
        <taxon>Acutalibacteraceae</taxon>
        <taxon>Caproicibacter</taxon>
    </lineage>
</organism>
<evidence type="ECO:0000256" key="7">
    <source>
        <dbReference type="ARBA" id="ARBA00023239"/>
    </source>
</evidence>
<dbReference type="InterPro" id="IPR017926">
    <property type="entry name" value="GATASE"/>
</dbReference>
<dbReference type="Gene3D" id="3.40.50.880">
    <property type="match status" value="1"/>
</dbReference>
<dbReference type="GO" id="GO:0016829">
    <property type="term" value="F:lyase activity"/>
    <property type="evidence" value="ECO:0007669"/>
    <property type="project" value="UniProtKB-KW"/>
</dbReference>
<dbReference type="OrthoDB" id="9807137at2"/>
<keyword evidence="14" id="KW-1185">Reference proteome</keyword>
<keyword evidence="4 10" id="KW-0378">Hydrolase</keyword>
<keyword evidence="6 10" id="KW-0368">Histidine biosynthesis</keyword>
<dbReference type="EC" id="3.5.1.2" evidence="10"/>
<evidence type="ECO:0000256" key="5">
    <source>
        <dbReference type="ARBA" id="ARBA00022962"/>
    </source>
</evidence>
<evidence type="ECO:0000313" key="13">
    <source>
        <dbReference type="EMBL" id="MVB12875.1"/>
    </source>
</evidence>
<reference evidence="13 14" key="1">
    <citation type="submission" date="2019-09" db="EMBL/GenBank/DDBJ databases">
        <title>Genome sequence of Clostridium sp. EA1.</title>
        <authorList>
            <person name="Poehlein A."/>
            <person name="Bengelsdorf F.R."/>
            <person name="Daniel R."/>
        </authorList>
    </citation>
    <scope>NUCLEOTIDE SEQUENCE [LARGE SCALE GENOMIC DNA]</scope>
    <source>
        <strain evidence="13 14">EA1</strain>
    </source>
</reference>
<comment type="subunit">
    <text evidence="2 10">Heterodimer of HisH and HisF.</text>
</comment>
<evidence type="ECO:0000256" key="1">
    <source>
        <dbReference type="ARBA" id="ARBA00005091"/>
    </source>
</evidence>
<evidence type="ECO:0000256" key="8">
    <source>
        <dbReference type="ARBA" id="ARBA00047838"/>
    </source>
</evidence>
<dbReference type="GO" id="GO:0000107">
    <property type="term" value="F:imidazoleglycerol-phosphate synthase activity"/>
    <property type="evidence" value="ECO:0007669"/>
    <property type="project" value="UniProtKB-UniRule"/>
</dbReference>
<dbReference type="InterPro" id="IPR010139">
    <property type="entry name" value="Imidazole-glycPsynth_HisH"/>
</dbReference>
<dbReference type="CDD" id="cd01748">
    <property type="entry name" value="GATase1_IGP_Synthase"/>
    <property type="match status" value="1"/>
</dbReference>
<dbReference type="AlphaFoldDB" id="A0A6N8I4J3"/>
<comment type="function">
    <text evidence="10">IGPS catalyzes the conversion of PRFAR and glutamine to IGP, AICAR and glutamate. The HisH subunit catalyzes the hydrolysis of glutamine to glutamate and ammonia as part of the synthesis of IGP and AICAR. The resulting ammonia molecule is channeled to the active site of HisF.</text>
</comment>
<keyword evidence="5 10" id="KW-0315">Glutamine amidotransferase</keyword>
<feature type="active site" evidence="10 11">
    <location>
        <position position="183"/>
    </location>
</feature>
<dbReference type="SUPFAM" id="SSF52317">
    <property type="entry name" value="Class I glutamine amidotransferase-like"/>
    <property type="match status" value="1"/>
</dbReference>